<name>A0ABM2XLF0_MESAU</name>
<evidence type="ECO:0000313" key="3">
    <source>
        <dbReference type="RefSeq" id="XP_040603507.1"/>
    </source>
</evidence>
<evidence type="ECO:0000313" key="6">
    <source>
        <dbReference type="RefSeq" id="XP_040603510.1"/>
    </source>
</evidence>
<dbReference type="RefSeq" id="XP_040603509.1">
    <property type="nucleotide sequence ID" value="XM_040747575.1"/>
</dbReference>
<protein>
    <submittedName>
        <fullName evidence="2 3">Uncharacterized protein C3orf14 homolog isoform X1</fullName>
    </submittedName>
</protein>
<dbReference type="InterPro" id="IPR028006">
    <property type="entry name" value="CEP15-like"/>
</dbReference>
<evidence type="ECO:0000313" key="5">
    <source>
        <dbReference type="RefSeq" id="XP_040603509.1"/>
    </source>
</evidence>
<proteinExistence type="predicted"/>
<evidence type="ECO:0000313" key="2">
    <source>
        <dbReference type="RefSeq" id="XP_040603506.1"/>
    </source>
</evidence>
<dbReference type="PANTHER" id="PTHR14286">
    <property type="entry name" value="GENE, 49355-RELATED"/>
    <property type="match status" value="1"/>
</dbReference>
<evidence type="ECO:0000313" key="1">
    <source>
        <dbReference type="Proteomes" id="UP000886700"/>
    </source>
</evidence>
<dbReference type="Proteomes" id="UP000886700">
    <property type="component" value="Unplaced"/>
</dbReference>
<dbReference type="RefSeq" id="XP_040603507.1">
    <property type="nucleotide sequence ID" value="XM_040747573.1"/>
</dbReference>
<dbReference type="RefSeq" id="XP_040603508.1">
    <property type="nucleotide sequence ID" value="XM_040747574.1"/>
</dbReference>
<dbReference type="Pfam" id="PF15134">
    <property type="entry name" value="CEP15-like"/>
    <property type="match status" value="1"/>
</dbReference>
<dbReference type="RefSeq" id="XP_040603506.1">
    <property type="nucleotide sequence ID" value="XM_040747572.1"/>
</dbReference>
<accession>A0ABM2XLF0</accession>
<reference evidence="2 3" key="1">
    <citation type="submission" date="2025-05" db="UniProtKB">
        <authorList>
            <consortium name="RefSeq"/>
        </authorList>
    </citation>
    <scope>IDENTIFICATION</scope>
    <source>
        <tissue evidence="2 3">Liver</tissue>
    </source>
</reference>
<keyword evidence="1" id="KW-1185">Reference proteome</keyword>
<organism evidence="1 5">
    <name type="scientific">Mesocricetus auratus</name>
    <name type="common">Golden hamster</name>
    <dbReference type="NCBI Taxonomy" id="10036"/>
    <lineage>
        <taxon>Eukaryota</taxon>
        <taxon>Metazoa</taxon>
        <taxon>Chordata</taxon>
        <taxon>Craniata</taxon>
        <taxon>Vertebrata</taxon>
        <taxon>Euteleostomi</taxon>
        <taxon>Mammalia</taxon>
        <taxon>Eutheria</taxon>
        <taxon>Euarchontoglires</taxon>
        <taxon>Glires</taxon>
        <taxon>Rodentia</taxon>
        <taxon>Myomorpha</taxon>
        <taxon>Muroidea</taxon>
        <taxon>Cricetidae</taxon>
        <taxon>Cricetinae</taxon>
        <taxon>Mesocricetus</taxon>
    </lineage>
</organism>
<sequence>MASLITQEIHLSKRHEEIVSQRLMLLQKMKNSFQDQNTERACLLQATETASKRNLSLLQDIEAAEKSLETRLKPQPQPAVRSLEIRYWASVEEHVPKWEQFLLGRAPYPIGGENQNEAGYTIQNKFAYRDKSLPCLAVPVRYGYQKMDPQDWVPPLRFLSTKDSIYGRFQDCSVWFLKRPMIAGNGY</sequence>
<dbReference type="RefSeq" id="XP_040603510.1">
    <property type="nucleotide sequence ID" value="XM_040747576.1"/>
</dbReference>
<dbReference type="PANTHER" id="PTHR14286:SF2">
    <property type="entry name" value="CENTROSOMAL PROTEIN 15 KDA"/>
    <property type="match status" value="1"/>
</dbReference>
<gene>
    <name evidence="2 3 4 5 6" type="primary">CUNH3orf14</name>
</gene>
<dbReference type="GeneID" id="101833604"/>
<evidence type="ECO:0000313" key="4">
    <source>
        <dbReference type="RefSeq" id="XP_040603508.1"/>
    </source>
</evidence>